<gene>
    <name evidence="1" type="ORF">ATANTOWER_001134</name>
</gene>
<accession>A0ABU7B6L2</accession>
<keyword evidence="2" id="KW-1185">Reference proteome</keyword>
<organism evidence="1 2">
    <name type="scientific">Ataeniobius toweri</name>
    <dbReference type="NCBI Taxonomy" id="208326"/>
    <lineage>
        <taxon>Eukaryota</taxon>
        <taxon>Metazoa</taxon>
        <taxon>Chordata</taxon>
        <taxon>Craniata</taxon>
        <taxon>Vertebrata</taxon>
        <taxon>Euteleostomi</taxon>
        <taxon>Actinopterygii</taxon>
        <taxon>Neopterygii</taxon>
        <taxon>Teleostei</taxon>
        <taxon>Neoteleostei</taxon>
        <taxon>Acanthomorphata</taxon>
        <taxon>Ovalentaria</taxon>
        <taxon>Atherinomorphae</taxon>
        <taxon>Cyprinodontiformes</taxon>
        <taxon>Goodeidae</taxon>
        <taxon>Ataeniobius</taxon>
    </lineage>
</organism>
<evidence type="ECO:0000313" key="1">
    <source>
        <dbReference type="EMBL" id="MED6245275.1"/>
    </source>
</evidence>
<reference evidence="1 2" key="1">
    <citation type="submission" date="2021-07" db="EMBL/GenBank/DDBJ databases">
        <authorList>
            <person name="Palmer J.M."/>
        </authorList>
    </citation>
    <scope>NUCLEOTIDE SEQUENCE [LARGE SCALE GENOMIC DNA]</scope>
    <source>
        <strain evidence="1 2">AT_MEX2019</strain>
        <tissue evidence="1">Muscle</tissue>
    </source>
</reference>
<protein>
    <submittedName>
        <fullName evidence="1">Uncharacterized protein</fullName>
    </submittedName>
</protein>
<name>A0ABU7B6L2_9TELE</name>
<proteinExistence type="predicted"/>
<sequence length="69" mass="7515">MVTAVTCSLAGRQNEPLHPTATEQMASSCLSGISALVGPGIFSVRRTFSKQLQTGCFHLFLRHMRVTHV</sequence>
<dbReference type="EMBL" id="JAHUTI010040451">
    <property type="protein sequence ID" value="MED6245275.1"/>
    <property type="molecule type" value="Genomic_DNA"/>
</dbReference>
<evidence type="ECO:0000313" key="2">
    <source>
        <dbReference type="Proteomes" id="UP001345963"/>
    </source>
</evidence>
<dbReference type="Proteomes" id="UP001345963">
    <property type="component" value="Unassembled WGS sequence"/>
</dbReference>
<comment type="caution">
    <text evidence="1">The sequence shown here is derived from an EMBL/GenBank/DDBJ whole genome shotgun (WGS) entry which is preliminary data.</text>
</comment>